<sequence length="286" mass="31742">MSTSGPPATADRLERFRNGRLVFQVEDQGPIDGPVVVLLHGFPQNARCWDAVRTQLHARGYRTIAFDQRGYAPGARPRGRFAYRTGALVSDLVALTELFAPVKVSLVGHDWGAVVAWAMAARHPELIASLTTVSVPHTRAFLRSLLSSNQALRGYYMAVFQLPWIPEILARRNPDTLRKILLGSGMHSIEADRVVVEMVPTPAFTAGLNWYRGMMFSHPSYSSPVTVPTTHVWSTRDVSLVRAGAQLCARYVDADFRLEIIEGSHWVPDELPDVLARIIDARVSAF</sequence>
<dbReference type="InterPro" id="IPR000073">
    <property type="entry name" value="AB_hydrolase_1"/>
</dbReference>
<gene>
    <name evidence="3" type="ORF">ACFYU5_34580</name>
</gene>
<dbReference type="PRINTS" id="PR00412">
    <property type="entry name" value="EPOXHYDRLASE"/>
</dbReference>
<dbReference type="EMBL" id="JBIAMT010000010">
    <property type="protein sequence ID" value="MFF0501566.1"/>
    <property type="molecule type" value="Genomic_DNA"/>
</dbReference>
<dbReference type="Gene3D" id="3.40.50.1820">
    <property type="entry name" value="alpha/beta hydrolase"/>
    <property type="match status" value="1"/>
</dbReference>
<keyword evidence="1 3" id="KW-0378">Hydrolase</keyword>
<keyword evidence="4" id="KW-1185">Reference proteome</keyword>
<proteinExistence type="predicted"/>
<accession>A0ABW6PEG4</accession>
<dbReference type="InterPro" id="IPR000639">
    <property type="entry name" value="Epox_hydrolase-like"/>
</dbReference>
<evidence type="ECO:0000259" key="2">
    <source>
        <dbReference type="Pfam" id="PF00561"/>
    </source>
</evidence>
<evidence type="ECO:0000313" key="3">
    <source>
        <dbReference type="EMBL" id="MFF0501566.1"/>
    </source>
</evidence>
<feature type="domain" description="AB hydrolase-1" evidence="2">
    <location>
        <begin position="34"/>
        <end position="150"/>
    </location>
</feature>
<evidence type="ECO:0000313" key="4">
    <source>
        <dbReference type="Proteomes" id="UP001601442"/>
    </source>
</evidence>
<reference evidence="3 4" key="1">
    <citation type="submission" date="2024-10" db="EMBL/GenBank/DDBJ databases">
        <title>The Natural Products Discovery Center: Release of the First 8490 Sequenced Strains for Exploring Actinobacteria Biosynthetic Diversity.</title>
        <authorList>
            <person name="Kalkreuter E."/>
            <person name="Kautsar S.A."/>
            <person name="Yang D."/>
            <person name="Bader C.D."/>
            <person name="Teijaro C.N."/>
            <person name="Fluegel L."/>
            <person name="Davis C.M."/>
            <person name="Simpson J.R."/>
            <person name="Lauterbach L."/>
            <person name="Steele A.D."/>
            <person name="Gui C."/>
            <person name="Meng S."/>
            <person name="Li G."/>
            <person name="Viehrig K."/>
            <person name="Ye F."/>
            <person name="Su P."/>
            <person name="Kiefer A.F."/>
            <person name="Nichols A."/>
            <person name="Cepeda A.J."/>
            <person name="Yan W."/>
            <person name="Fan B."/>
            <person name="Jiang Y."/>
            <person name="Adhikari A."/>
            <person name="Zheng C.-J."/>
            <person name="Schuster L."/>
            <person name="Cowan T.M."/>
            <person name="Smanski M.J."/>
            <person name="Chevrette M.G."/>
            <person name="De Carvalho L.P.S."/>
            <person name="Shen B."/>
        </authorList>
    </citation>
    <scope>NUCLEOTIDE SEQUENCE [LARGE SCALE GENOMIC DNA]</scope>
    <source>
        <strain evidence="3 4">NPDC004119</strain>
    </source>
</reference>
<dbReference type="InterPro" id="IPR029058">
    <property type="entry name" value="AB_hydrolase_fold"/>
</dbReference>
<dbReference type="Proteomes" id="UP001601442">
    <property type="component" value="Unassembled WGS sequence"/>
</dbReference>
<dbReference type="GO" id="GO:0016787">
    <property type="term" value="F:hydrolase activity"/>
    <property type="evidence" value="ECO:0007669"/>
    <property type="project" value="UniProtKB-KW"/>
</dbReference>
<dbReference type="SUPFAM" id="SSF53474">
    <property type="entry name" value="alpha/beta-Hydrolases"/>
    <property type="match status" value="1"/>
</dbReference>
<name>A0ABW6PEG4_9NOCA</name>
<organism evidence="3 4">
    <name type="scientific">Nocardia aobensis</name>
    <dbReference type="NCBI Taxonomy" id="257277"/>
    <lineage>
        <taxon>Bacteria</taxon>
        <taxon>Bacillati</taxon>
        <taxon>Actinomycetota</taxon>
        <taxon>Actinomycetes</taxon>
        <taxon>Mycobacteriales</taxon>
        <taxon>Nocardiaceae</taxon>
        <taxon>Nocardia</taxon>
    </lineage>
</organism>
<evidence type="ECO:0000256" key="1">
    <source>
        <dbReference type="ARBA" id="ARBA00022801"/>
    </source>
</evidence>
<dbReference type="PANTHER" id="PTHR43329">
    <property type="entry name" value="EPOXIDE HYDROLASE"/>
    <property type="match status" value="1"/>
</dbReference>
<dbReference type="RefSeq" id="WP_387401611.1">
    <property type="nucleotide sequence ID" value="NZ_JBIAMT010000010.1"/>
</dbReference>
<comment type="caution">
    <text evidence="3">The sequence shown here is derived from an EMBL/GenBank/DDBJ whole genome shotgun (WGS) entry which is preliminary data.</text>
</comment>
<dbReference type="Pfam" id="PF00561">
    <property type="entry name" value="Abhydrolase_1"/>
    <property type="match status" value="1"/>
</dbReference>
<protein>
    <submittedName>
        <fullName evidence="3">Alpha/beta fold hydrolase</fullName>
    </submittedName>
</protein>